<evidence type="ECO:0000313" key="2">
    <source>
        <dbReference type="WBParaSite" id="RSKR_0000988600.1"/>
    </source>
</evidence>
<proteinExistence type="predicted"/>
<accession>A0AC35UBC8</accession>
<name>A0AC35UBC8_9BILA</name>
<dbReference type="Proteomes" id="UP000095286">
    <property type="component" value="Unplaced"/>
</dbReference>
<sequence>MNQLPNGQPAFADIKKSSKIANYIKENSTIMNDLLSLLKDEASQRHQQVMDIELSLKAIYNILDVLKNRIDNMHQYVMPKETSTSKKSEIGSQTEAIPEKNQVLDNGNTPPIREENQKAIIESKSNQEIIVESKTIDIYPNNLAYEVVSEANSLSYSNQKENPTFYVDKPNQENEMTPTAFESLVLKFTQGNNAPSVTTKDINSNAINHSKNCALVTDKSATTNVNKRKILVPVTTQKRLGNSIPTKHIPTVRQAETPKKNPASLFSKSTLFFNEAQKSTYKSPALSFGRSKAITPQMLQPGEIVSKSISFNFTPTRMIFSNDESYEADMNVSDFEIAVDEETIFECSAKLFKLTDGKIYKEHSMGKLKILKNNESNEVRLFMKDAVTSKQSINSPLNRDMKIEMMSKDDKMVVFESLDISEHVIMYAKFGDSVDAKKFMDVFLNNARTKY</sequence>
<dbReference type="WBParaSite" id="RSKR_0000988600.1">
    <property type="protein sequence ID" value="RSKR_0000988600.1"/>
    <property type="gene ID" value="RSKR_0000988600"/>
</dbReference>
<organism evidence="1 2">
    <name type="scientific">Rhabditophanes sp. KR3021</name>
    <dbReference type="NCBI Taxonomy" id="114890"/>
    <lineage>
        <taxon>Eukaryota</taxon>
        <taxon>Metazoa</taxon>
        <taxon>Ecdysozoa</taxon>
        <taxon>Nematoda</taxon>
        <taxon>Chromadorea</taxon>
        <taxon>Rhabditida</taxon>
        <taxon>Tylenchina</taxon>
        <taxon>Panagrolaimomorpha</taxon>
        <taxon>Strongyloidoidea</taxon>
        <taxon>Alloionematidae</taxon>
        <taxon>Rhabditophanes</taxon>
    </lineage>
</organism>
<reference evidence="2" key="1">
    <citation type="submission" date="2016-11" db="UniProtKB">
        <authorList>
            <consortium name="WormBaseParasite"/>
        </authorList>
    </citation>
    <scope>IDENTIFICATION</scope>
    <source>
        <strain evidence="2">KR3021</strain>
    </source>
</reference>
<evidence type="ECO:0000313" key="1">
    <source>
        <dbReference type="Proteomes" id="UP000095286"/>
    </source>
</evidence>
<protein>
    <submittedName>
        <fullName evidence="2">RanBD1 domain-containing protein</fullName>
    </submittedName>
</protein>